<dbReference type="InterPro" id="IPR012675">
    <property type="entry name" value="Beta-grasp_dom_sf"/>
</dbReference>
<reference evidence="2 3" key="1">
    <citation type="submission" date="2023-01" db="EMBL/GenBank/DDBJ databases">
        <title>Novel diversity within Roseofilum (Cyanobacteria; Desertifilaceae) from marine benthic mats with descriptions of four novel species.</title>
        <authorList>
            <person name="Wang Y."/>
            <person name="Berthold D.E."/>
            <person name="Hu J."/>
            <person name="Lefler F.W."/>
            <person name="Laughinghouse H.D. IV."/>
        </authorList>
    </citation>
    <scope>NUCLEOTIDE SEQUENCE [LARGE SCALE GENOMIC DNA]</scope>
    <source>
        <strain evidence="2 3">BLCC-M114</strain>
    </source>
</reference>
<protein>
    <submittedName>
        <fullName evidence="2">2Fe-2S iron-sulfur cluster-binding protein</fullName>
    </submittedName>
</protein>
<accession>A0ABT7B2E4</accession>
<dbReference type="CDD" id="cd00207">
    <property type="entry name" value="fer2"/>
    <property type="match status" value="1"/>
</dbReference>
<dbReference type="Proteomes" id="UP001235849">
    <property type="component" value="Unassembled WGS sequence"/>
</dbReference>
<evidence type="ECO:0000313" key="2">
    <source>
        <dbReference type="EMBL" id="MDJ1172493.1"/>
    </source>
</evidence>
<gene>
    <name evidence="2" type="ORF">PMG25_00110</name>
</gene>
<dbReference type="Gene3D" id="3.10.20.30">
    <property type="match status" value="1"/>
</dbReference>
<name>A0ABT7B2E4_9CYAN</name>
<keyword evidence="3" id="KW-1185">Reference proteome</keyword>
<dbReference type="PROSITE" id="PS51085">
    <property type="entry name" value="2FE2S_FER_2"/>
    <property type="match status" value="1"/>
</dbReference>
<comment type="caution">
    <text evidence="2">The sequence shown here is derived from an EMBL/GenBank/DDBJ whole genome shotgun (WGS) entry which is preliminary data.</text>
</comment>
<feature type="domain" description="2Fe-2S ferredoxin-type" evidence="1">
    <location>
        <begin position="5"/>
        <end position="79"/>
    </location>
</feature>
<evidence type="ECO:0000313" key="3">
    <source>
        <dbReference type="Proteomes" id="UP001235849"/>
    </source>
</evidence>
<dbReference type="SUPFAM" id="SSF54292">
    <property type="entry name" value="2Fe-2S ferredoxin-like"/>
    <property type="match status" value="1"/>
</dbReference>
<sequence length="81" mass="8356">MSQAIAVRFLPDEVTVKAEVGEPLLEVARRAGVTIPTGCLMGSCHACEVEIVGGSTLCACISGVPAGADEITVNLESDPLW</sequence>
<evidence type="ECO:0000259" key="1">
    <source>
        <dbReference type="PROSITE" id="PS51085"/>
    </source>
</evidence>
<dbReference type="RefSeq" id="WP_283764880.1">
    <property type="nucleotide sequence ID" value="NZ_JAQOSO010000001.1"/>
</dbReference>
<dbReference type="InterPro" id="IPR001041">
    <property type="entry name" value="2Fe-2S_ferredoxin-type"/>
</dbReference>
<organism evidence="2 3">
    <name type="scientific">Roseofilum capinflatum BLCC-M114</name>
    <dbReference type="NCBI Taxonomy" id="3022440"/>
    <lineage>
        <taxon>Bacteria</taxon>
        <taxon>Bacillati</taxon>
        <taxon>Cyanobacteriota</taxon>
        <taxon>Cyanophyceae</taxon>
        <taxon>Desertifilales</taxon>
        <taxon>Desertifilaceae</taxon>
        <taxon>Roseofilum</taxon>
        <taxon>Roseofilum capinflatum</taxon>
    </lineage>
</organism>
<dbReference type="InterPro" id="IPR036010">
    <property type="entry name" value="2Fe-2S_ferredoxin-like_sf"/>
</dbReference>
<dbReference type="EMBL" id="JAQOSO010000001">
    <property type="protein sequence ID" value="MDJ1172493.1"/>
    <property type="molecule type" value="Genomic_DNA"/>
</dbReference>
<proteinExistence type="predicted"/>
<dbReference type="Pfam" id="PF00111">
    <property type="entry name" value="Fer2"/>
    <property type="match status" value="1"/>
</dbReference>